<feature type="binding site" evidence="2">
    <location>
        <begin position="8"/>
        <end position="15"/>
    </location>
    <ligand>
        <name>substrate</name>
    </ligand>
</feature>
<protein>
    <submittedName>
        <fullName evidence="3">Broad-specificity phosphatase PhoE</fullName>
    </submittedName>
</protein>
<accession>A0A1G8WPN3</accession>
<dbReference type="STRING" id="86666.SAMN04490247_3272"/>
<organism evidence="3 4">
    <name type="scientific">Salimicrobium halophilum</name>
    <dbReference type="NCBI Taxonomy" id="86666"/>
    <lineage>
        <taxon>Bacteria</taxon>
        <taxon>Bacillati</taxon>
        <taxon>Bacillota</taxon>
        <taxon>Bacilli</taxon>
        <taxon>Bacillales</taxon>
        <taxon>Bacillaceae</taxon>
        <taxon>Salimicrobium</taxon>
    </lineage>
</organism>
<dbReference type="Proteomes" id="UP000199225">
    <property type="component" value="Unassembled WGS sequence"/>
</dbReference>
<dbReference type="OrthoDB" id="9782128at2"/>
<dbReference type="PANTHER" id="PTHR48100">
    <property type="entry name" value="BROAD-SPECIFICITY PHOSPHATASE YOR283W-RELATED"/>
    <property type="match status" value="1"/>
</dbReference>
<dbReference type="AlphaFoldDB" id="A0A1G8WPN3"/>
<evidence type="ECO:0000256" key="1">
    <source>
        <dbReference type="PIRSR" id="PIRSR613078-1"/>
    </source>
</evidence>
<proteinExistence type="predicted"/>
<dbReference type="PANTHER" id="PTHR48100:SF59">
    <property type="entry name" value="ADENOSYLCOBALAMIN_ALPHA-RIBAZOLE PHOSPHATASE"/>
    <property type="match status" value="1"/>
</dbReference>
<dbReference type="InterPro" id="IPR050275">
    <property type="entry name" value="PGM_Phosphatase"/>
</dbReference>
<dbReference type="InterPro" id="IPR013078">
    <property type="entry name" value="His_Pase_superF_clade-1"/>
</dbReference>
<dbReference type="InterPro" id="IPR001345">
    <property type="entry name" value="PG/BPGM_mutase_AS"/>
</dbReference>
<dbReference type="GO" id="GO:0016791">
    <property type="term" value="F:phosphatase activity"/>
    <property type="evidence" value="ECO:0007669"/>
    <property type="project" value="TreeGrafter"/>
</dbReference>
<dbReference type="CDD" id="cd07067">
    <property type="entry name" value="HP_PGM_like"/>
    <property type="match status" value="1"/>
</dbReference>
<dbReference type="GO" id="GO:0005737">
    <property type="term" value="C:cytoplasm"/>
    <property type="evidence" value="ECO:0007669"/>
    <property type="project" value="TreeGrafter"/>
</dbReference>
<dbReference type="SMART" id="SM00855">
    <property type="entry name" value="PGAM"/>
    <property type="match status" value="1"/>
</dbReference>
<gene>
    <name evidence="3" type="ORF">SAMN04490247_3272</name>
</gene>
<feature type="binding site" evidence="2">
    <location>
        <position position="58"/>
    </location>
    <ligand>
        <name>substrate</name>
    </ligand>
</feature>
<name>A0A1G8WPN3_9BACI</name>
<dbReference type="Gene3D" id="3.40.50.1240">
    <property type="entry name" value="Phosphoglycerate mutase-like"/>
    <property type="match status" value="1"/>
</dbReference>
<reference evidence="4" key="1">
    <citation type="submission" date="2016-10" db="EMBL/GenBank/DDBJ databases">
        <authorList>
            <person name="Varghese N."/>
            <person name="Submissions S."/>
        </authorList>
    </citation>
    <scope>NUCLEOTIDE SEQUENCE [LARGE SCALE GENOMIC DNA]</scope>
    <source>
        <strain evidence="4">DSM 4771</strain>
    </source>
</reference>
<evidence type="ECO:0000313" key="3">
    <source>
        <dbReference type="EMBL" id="SDJ80161.1"/>
    </source>
</evidence>
<dbReference type="RefSeq" id="WP_093194892.1">
    <property type="nucleotide sequence ID" value="NZ_FNEV01000018.1"/>
</dbReference>
<dbReference type="InterPro" id="IPR029033">
    <property type="entry name" value="His_PPase_superfam"/>
</dbReference>
<dbReference type="EMBL" id="FNEV01000018">
    <property type="protein sequence ID" value="SDJ80161.1"/>
    <property type="molecule type" value="Genomic_DNA"/>
</dbReference>
<dbReference type="PROSITE" id="PS00175">
    <property type="entry name" value="PG_MUTASE"/>
    <property type="match status" value="1"/>
</dbReference>
<sequence length="189" mass="21350">MTSICLVRHGETDWNKQGKLQGGTDIPLNDTGIKQAELCRDYLAEDSWDAVVASPLERAKHTADIIRERHGLSVALMDEFKERHFGKGEGMTEEERRASYPDKQYPGQEPKEAFIERVMAGIDRIIEEYTDEHVLLVAHGAVINAILTEISGGKVGADRFKLLNGCLNNIEFRKDSWTIHDYNQVTHLS</sequence>
<feature type="active site" description="Proton donor/acceptor" evidence="1">
    <location>
        <position position="82"/>
    </location>
</feature>
<keyword evidence="4" id="KW-1185">Reference proteome</keyword>
<evidence type="ECO:0000313" key="4">
    <source>
        <dbReference type="Proteomes" id="UP000199225"/>
    </source>
</evidence>
<evidence type="ECO:0000256" key="2">
    <source>
        <dbReference type="PIRSR" id="PIRSR613078-2"/>
    </source>
</evidence>
<dbReference type="SUPFAM" id="SSF53254">
    <property type="entry name" value="Phosphoglycerate mutase-like"/>
    <property type="match status" value="1"/>
</dbReference>
<dbReference type="Pfam" id="PF00300">
    <property type="entry name" value="His_Phos_1"/>
    <property type="match status" value="1"/>
</dbReference>
<feature type="active site" description="Tele-phosphohistidine intermediate" evidence="1">
    <location>
        <position position="9"/>
    </location>
</feature>